<keyword evidence="4" id="KW-1185">Reference proteome</keyword>
<evidence type="ECO:0000313" key="4">
    <source>
        <dbReference type="Proteomes" id="UP001501803"/>
    </source>
</evidence>
<dbReference type="CDD" id="cd02972">
    <property type="entry name" value="DsbA_family"/>
    <property type="match status" value="1"/>
</dbReference>
<dbReference type="SUPFAM" id="SSF52833">
    <property type="entry name" value="Thioredoxin-like"/>
    <property type="match status" value="1"/>
</dbReference>
<proteinExistence type="predicted"/>
<gene>
    <name evidence="3" type="ORF">GCM10022381_07740</name>
</gene>
<sequence length="242" mass="25069">MVRSTQSTRRFSTLVTAMAITAFVTVGVAGCAPEPGAGGSGASTATPPPIPTGALGAAFFDEGYLTVGNGEKIVDMYFDPMCPICGVFDETNGEFLTGQVDDGAITLRLHPMNFLNRLSQGTDYSSRAGSALTCVAAQDESRTLAYFTALFAEQPKENTEGLTNDQLNEIAVSVGAMSVADCVANGDYTSWIQSVNDAALAGPIPGSDLKAIEGTPTVLVNGAVFPGTVNDAAAFEEFVTKN</sequence>
<reference evidence="4" key="1">
    <citation type="journal article" date="2019" name="Int. J. Syst. Evol. Microbiol.">
        <title>The Global Catalogue of Microorganisms (GCM) 10K type strain sequencing project: providing services to taxonomists for standard genome sequencing and annotation.</title>
        <authorList>
            <consortium name="The Broad Institute Genomics Platform"/>
            <consortium name="The Broad Institute Genome Sequencing Center for Infectious Disease"/>
            <person name="Wu L."/>
            <person name="Ma J."/>
        </authorList>
    </citation>
    <scope>NUCLEOTIDE SEQUENCE [LARGE SCALE GENOMIC DNA]</scope>
    <source>
        <strain evidence="4">JCM 17021</strain>
    </source>
</reference>
<dbReference type="RefSeq" id="WP_345062458.1">
    <property type="nucleotide sequence ID" value="NZ_BAABCN010000002.1"/>
</dbReference>
<feature type="chain" id="PRO_5045081284" description="Thioredoxin-like fold domain-containing protein" evidence="1">
    <location>
        <begin position="29"/>
        <end position="242"/>
    </location>
</feature>
<feature type="domain" description="Thioredoxin-like fold" evidence="2">
    <location>
        <begin position="72"/>
        <end position="230"/>
    </location>
</feature>
<keyword evidence="1" id="KW-0732">Signal</keyword>
<dbReference type="Gene3D" id="3.40.30.10">
    <property type="entry name" value="Glutaredoxin"/>
    <property type="match status" value="1"/>
</dbReference>
<organism evidence="3 4">
    <name type="scientific">Leifsonia kafniensis</name>
    <dbReference type="NCBI Taxonomy" id="475957"/>
    <lineage>
        <taxon>Bacteria</taxon>
        <taxon>Bacillati</taxon>
        <taxon>Actinomycetota</taxon>
        <taxon>Actinomycetes</taxon>
        <taxon>Micrococcales</taxon>
        <taxon>Microbacteriaceae</taxon>
        <taxon>Leifsonia</taxon>
    </lineage>
</organism>
<evidence type="ECO:0000313" key="3">
    <source>
        <dbReference type="EMBL" id="GAA3866582.1"/>
    </source>
</evidence>
<dbReference type="InterPro" id="IPR012336">
    <property type="entry name" value="Thioredoxin-like_fold"/>
</dbReference>
<accession>A0ABP7K8C9</accession>
<evidence type="ECO:0000256" key="1">
    <source>
        <dbReference type="SAM" id="SignalP"/>
    </source>
</evidence>
<dbReference type="InterPro" id="IPR036249">
    <property type="entry name" value="Thioredoxin-like_sf"/>
</dbReference>
<name>A0ABP7K8C9_9MICO</name>
<dbReference type="EMBL" id="BAABCN010000002">
    <property type="protein sequence ID" value="GAA3866582.1"/>
    <property type="molecule type" value="Genomic_DNA"/>
</dbReference>
<dbReference type="Proteomes" id="UP001501803">
    <property type="component" value="Unassembled WGS sequence"/>
</dbReference>
<dbReference type="PROSITE" id="PS51257">
    <property type="entry name" value="PROKAR_LIPOPROTEIN"/>
    <property type="match status" value="1"/>
</dbReference>
<dbReference type="Pfam" id="PF13462">
    <property type="entry name" value="Thioredoxin_4"/>
    <property type="match status" value="1"/>
</dbReference>
<feature type="signal peptide" evidence="1">
    <location>
        <begin position="1"/>
        <end position="28"/>
    </location>
</feature>
<evidence type="ECO:0000259" key="2">
    <source>
        <dbReference type="Pfam" id="PF13462"/>
    </source>
</evidence>
<protein>
    <recommendedName>
        <fullName evidence="2">Thioredoxin-like fold domain-containing protein</fullName>
    </recommendedName>
</protein>
<comment type="caution">
    <text evidence="3">The sequence shown here is derived from an EMBL/GenBank/DDBJ whole genome shotgun (WGS) entry which is preliminary data.</text>
</comment>